<dbReference type="Gene3D" id="3.30.420.40">
    <property type="match status" value="2"/>
</dbReference>
<dbReference type="Pfam" id="PF11104">
    <property type="entry name" value="PilM_2"/>
    <property type="match status" value="1"/>
</dbReference>
<dbReference type="InterPro" id="IPR005883">
    <property type="entry name" value="PilM"/>
</dbReference>
<dbReference type="AlphaFoldDB" id="A0A8A0RQC8"/>
<dbReference type="InterPro" id="IPR050696">
    <property type="entry name" value="FtsA/MreB"/>
</dbReference>
<evidence type="ECO:0008006" key="3">
    <source>
        <dbReference type="Google" id="ProtNLM"/>
    </source>
</evidence>
<dbReference type="RefSeq" id="WP_206706755.1">
    <property type="nucleotide sequence ID" value="NZ_CP059066.1"/>
</dbReference>
<dbReference type="CDD" id="cd24049">
    <property type="entry name" value="ASKHA_NBD_PilM"/>
    <property type="match status" value="1"/>
</dbReference>
<proteinExistence type="predicted"/>
<dbReference type="Proteomes" id="UP000662904">
    <property type="component" value="Chromosome"/>
</dbReference>
<accession>A0A8A0RQC8</accession>
<evidence type="ECO:0000313" key="1">
    <source>
        <dbReference type="EMBL" id="QSQ09396.1"/>
    </source>
</evidence>
<organism evidence="1 2">
    <name type="scientific">Koleobacter methoxysyntrophicus</name>
    <dbReference type="NCBI Taxonomy" id="2751313"/>
    <lineage>
        <taxon>Bacteria</taxon>
        <taxon>Bacillati</taxon>
        <taxon>Bacillota</taxon>
        <taxon>Clostridia</taxon>
        <taxon>Koleobacterales</taxon>
        <taxon>Koleobacteraceae</taxon>
        <taxon>Koleobacter</taxon>
    </lineage>
</organism>
<dbReference type="PIRSF" id="PIRSF019169">
    <property type="entry name" value="PilM"/>
    <property type="match status" value="1"/>
</dbReference>
<dbReference type="KEGG" id="kme:H0A61_01759"/>
<dbReference type="Gene3D" id="3.30.1490.300">
    <property type="match status" value="1"/>
</dbReference>
<reference evidence="1" key="1">
    <citation type="submission" date="2020-07" db="EMBL/GenBank/DDBJ databases">
        <title>Koleobacter methoxysyntrophicus gen. nov., sp. nov., a novel anaerobic bacterium isolated from deep subsurface oil field and proposal of Koleobacterales ord. nov. in the phylum Firmicutes.</title>
        <authorList>
            <person name="Sakamoto S."/>
            <person name="Tamaki H."/>
        </authorList>
    </citation>
    <scope>NUCLEOTIDE SEQUENCE</scope>
    <source>
        <strain evidence="1">NRmbB1</strain>
    </source>
</reference>
<protein>
    <recommendedName>
        <fullName evidence="3">Type IV pilus assembly protein PilM</fullName>
    </recommendedName>
</protein>
<dbReference type="PANTHER" id="PTHR32432:SF3">
    <property type="entry name" value="ETHANOLAMINE UTILIZATION PROTEIN EUTJ"/>
    <property type="match status" value="1"/>
</dbReference>
<name>A0A8A0RQC8_9FIRM</name>
<keyword evidence="2" id="KW-1185">Reference proteome</keyword>
<dbReference type="InterPro" id="IPR043129">
    <property type="entry name" value="ATPase_NBD"/>
</dbReference>
<evidence type="ECO:0000313" key="2">
    <source>
        <dbReference type="Proteomes" id="UP000662904"/>
    </source>
</evidence>
<sequence>MWWRSSIGLDIDIKYIKALQLERKKGKNFVRYGITPTPPGAIIEGKACNIALLSEAIKNLIKDNKFKGKKVIASLPDNAVTLRYIYLPVMTEKELAEAVKWESMDYFPESKGNISLDYKVLEFIQRGYVSNVEREMRVLLAAVEEDLVMGYIEALQNSGLYPVAIEPSPVSIWRGTGRYLKKPTAVIDMEGGIVNVTLIKEGFLHSSRLIPGIFSGMDDIGYITREIGRFLDFYRSQNRGRGIEDIVLAGEASCLPAFSHAVTELTGLKVLDPDILRDFNTAEGNPGDFKTDRSFLFTTFGLSLRRRGSS</sequence>
<dbReference type="SUPFAM" id="SSF53067">
    <property type="entry name" value="Actin-like ATPase domain"/>
    <property type="match status" value="1"/>
</dbReference>
<dbReference type="PANTHER" id="PTHR32432">
    <property type="entry name" value="CELL DIVISION PROTEIN FTSA-RELATED"/>
    <property type="match status" value="1"/>
</dbReference>
<gene>
    <name evidence="1" type="ORF">H0A61_01759</name>
</gene>
<dbReference type="EMBL" id="CP059066">
    <property type="protein sequence ID" value="QSQ09396.1"/>
    <property type="molecule type" value="Genomic_DNA"/>
</dbReference>